<protein>
    <submittedName>
        <fullName evidence="3">Hypothetical_protein</fullName>
    </submittedName>
</protein>
<keyword evidence="4" id="KW-1185">Reference proteome</keyword>
<keyword evidence="1" id="KW-0472">Membrane</keyword>
<dbReference type="Proteomes" id="UP001642409">
    <property type="component" value="Unassembled WGS sequence"/>
</dbReference>
<evidence type="ECO:0000313" key="2">
    <source>
        <dbReference type="EMBL" id="CAI9964466.1"/>
    </source>
</evidence>
<comment type="caution">
    <text evidence="2">The sequence shown here is derived from an EMBL/GenBank/DDBJ whole genome shotgun (WGS) entry which is preliminary data.</text>
</comment>
<reference evidence="2" key="1">
    <citation type="submission" date="2023-06" db="EMBL/GenBank/DDBJ databases">
        <authorList>
            <person name="Kurt Z."/>
        </authorList>
    </citation>
    <scope>NUCLEOTIDE SEQUENCE</scope>
</reference>
<feature type="transmembrane region" description="Helical" evidence="1">
    <location>
        <begin position="194"/>
        <end position="211"/>
    </location>
</feature>
<sequence length="214" mass="25246">MYKFFILFSTQIRPYKRTGKKCLLIPKITSFKTLNFLYGPLLDAMTNQYYTWVKCRKLLQEKIKMATESLNLVTNYSISINTLQQLKITQYHFSLFTTQYQGVAKSVKRGDSLGNLVFQVIIIRGLRFTRRLRLAPKEPGETQRPGARRPSIFSSLLGDQLEWKMPVQFIVQVHYELFLVICYFIMANTQFTEFIFYQVVFLCSLIIYQRLNII</sequence>
<keyword evidence="1" id="KW-1133">Transmembrane helix</keyword>
<name>A0AA86UTX2_9EUKA</name>
<dbReference type="EMBL" id="CAXDID020000226">
    <property type="protein sequence ID" value="CAL6059544.1"/>
    <property type="molecule type" value="Genomic_DNA"/>
</dbReference>
<evidence type="ECO:0000313" key="4">
    <source>
        <dbReference type="Proteomes" id="UP001642409"/>
    </source>
</evidence>
<dbReference type="EMBL" id="CATOUU010000977">
    <property type="protein sequence ID" value="CAI9964466.1"/>
    <property type="molecule type" value="Genomic_DNA"/>
</dbReference>
<dbReference type="AlphaFoldDB" id="A0AA86UTX2"/>
<evidence type="ECO:0000313" key="3">
    <source>
        <dbReference type="EMBL" id="CAL6059544.1"/>
    </source>
</evidence>
<keyword evidence="1" id="KW-0812">Transmembrane</keyword>
<organism evidence="2">
    <name type="scientific">Hexamita inflata</name>
    <dbReference type="NCBI Taxonomy" id="28002"/>
    <lineage>
        <taxon>Eukaryota</taxon>
        <taxon>Metamonada</taxon>
        <taxon>Diplomonadida</taxon>
        <taxon>Hexamitidae</taxon>
        <taxon>Hexamitinae</taxon>
        <taxon>Hexamita</taxon>
    </lineage>
</organism>
<evidence type="ECO:0000256" key="1">
    <source>
        <dbReference type="SAM" id="Phobius"/>
    </source>
</evidence>
<feature type="transmembrane region" description="Helical" evidence="1">
    <location>
        <begin position="169"/>
        <end position="188"/>
    </location>
</feature>
<accession>A0AA86UTX2</accession>
<gene>
    <name evidence="3" type="ORF">HINF_LOCUS48795</name>
    <name evidence="2" type="ORF">HINF_LOCUS52111</name>
</gene>
<reference evidence="3 4" key="2">
    <citation type="submission" date="2024-07" db="EMBL/GenBank/DDBJ databases">
        <authorList>
            <person name="Akdeniz Z."/>
        </authorList>
    </citation>
    <scope>NUCLEOTIDE SEQUENCE [LARGE SCALE GENOMIC DNA]</scope>
</reference>
<proteinExistence type="predicted"/>